<keyword evidence="5" id="KW-1185">Reference proteome</keyword>
<dbReference type="Proteomes" id="UP000298179">
    <property type="component" value="Unassembled WGS sequence"/>
</dbReference>
<name>A0A4Y8RN53_9HYPH</name>
<dbReference type="OrthoDB" id="5598152at2"/>
<protein>
    <submittedName>
        <fullName evidence="4">Electron transfer flavoprotein subunit beta</fullName>
    </submittedName>
</protein>
<dbReference type="Pfam" id="PF01012">
    <property type="entry name" value="ETF"/>
    <property type="match status" value="1"/>
</dbReference>
<dbReference type="InterPro" id="IPR014729">
    <property type="entry name" value="Rossmann-like_a/b/a_fold"/>
</dbReference>
<keyword evidence="1" id="KW-0813">Transport</keyword>
<evidence type="ECO:0000256" key="1">
    <source>
        <dbReference type="ARBA" id="ARBA00022982"/>
    </source>
</evidence>
<dbReference type="SUPFAM" id="SSF52402">
    <property type="entry name" value="Adenine nucleotide alpha hydrolases-like"/>
    <property type="match status" value="1"/>
</dbReference>
<evidence type="ECO:0000256" key="2">
    <source>
        <dbReference type="SAM" id="MobiDB-lite"/>
    </source>
</evidence>
<keyword evidence="1" id="KW-0249">Electron transport</keyword>
<gene>
    <name evidence="4" type="ORF">E3C22_06350</name>
</gene>
<dbReference type="RefSeq" id="WP_134761169.1">
    <property type="nucleotide sequence ID" value="NZ_SOZD01000002.1"/>
</dbReference>
<evidence type="ECO:0000313" key="4">
    <source>
        <dbReference type="EMBL" id="TFF24999.1"/>
    </source>
</evidence>
<feature type="compositionally biased region" description="Low complexity" evidence="2">
    <location>
        <begin position="211"/>
        <end position="222"/>
    </location>
</feature>
<feature type="region of interest" description="Disordered" evidence="2">
    <location>
        <begin position="205"/>
        <end position="224"/>
    </location>
</feature>
<dbReference type="EMBL" id="SOZD01000002">
    <property type="protein sequence ID" value="TFF24999.1"/>
    <property type="molecule type" value="Genomic_DNA"/>
</dbReference>
<feature type="domain" description="Electron transfer flavoprotein alpha/beta-subunit N-terminal" evidence="3">
    <location>
        <begin position="20"/>
        <end position="184"/>
    </location>
</feature>
<organism evidence="4 5">
    <name type="scientific">Jiella endophytica</name>
    <dbReference type="NCBI Taxonomy" id="2558362"/>
    <lineage>
        <taxon>Bacteria</taxon>
        <taxon>Pseudomonadati</taxon>
        <taxon>Pseudomonadota</taxon>
        <taxon>Alphaproteobacteria</taxon>
        <taxon>Hyphomicrobiales</taxon>
        <taxon>Aurantimonadaceae</taxon>
        <taxon>Jiella</taxon>
    </lineage>
</organism>
<reference evidence="4 5" key="1">
    <citation type="submission" date="2019-03" db="EMBL/GenBank/DDBJ databases">
        <title>Jiella endophytica sp. nov., a novel endophytic bacterium isolated from root of Ficus microcarpa Linn. f.</title>
        <authorList>
            <person name="Tuo L."/>
        </authorList>
    </citation>
    <scope>NUCLEOTIDE SEQUENCE [LARGE SCALE GENOMIC DNA]</scope>
    <source>
        <strain evidence="4 5">CBS5Q-3</strain>
    </source>
</reference>
<evidence type="ECO:0000259" key="3">
    <source>
        <dbReference type="Pfam" id="PF01012"/>
    </source>
</evidence>
<dbReference type="Gene3D" id="3.40.50.620">
    <property type="entry name" value="HUPs"/>
    <property type="match status" value="1"/>
</dbReference>
<dbReference type="InterPro" id="IPR014730">
    <property type="entry name" value="ETF_a/b_N"/>
</dbReference>
<dbReference type="AlphaFoldDB" id="A0A4Y8RN53"/>
<proteinExistence type="predicted"/>
<sequence>MRTLVLLSDARHPVSGRPHLSRLETQAIGLAASLDPAARGLHAGSGEDAVRAGLGHGLAGLDVIETTGEADPLPALVGFLADALGGADAPELILAGRRGEGGFETGLVPYLVAERLGLPIVADAVAIRAGEMPGTLVVDQAMAKGARRRVTVRLPAVVTVHPLSPLPRPFAYGPMRRGRIRRHSPAAEQADLPAVAKMAGHGTVAGRAEDTGGTTVGPVDVVPADERPHRARPKLMRTSGTAAGGANLHVGPDPTEAARLILDYLEANGIRRYGKAPE</sequence>
<comment type="caution">
    <text evidence="4">The sequence shown here is derived from an EMBL/GenBank/DDBJ whole genome shotgun (WGS) entry which is preliminary data.</text>
</comment>
<evidence type="ECO:0000313" key="5">
    <source>
        <dbReference type="Proteomes" id="UP000298179"/>
    </source>
</evidence>
<accession>A0A4Y8RN53</accession>